<dbReference type="InterPro" id="IPR011890">
    <property type="entry name" value="SMC_prok"/>
</dbReference>
<dbReference type="GO" id="GO:0030261">
    <property type="term" value="P:chromosome condensation"/>
    <property type="evidence" value="ECO:0007669"/>
    <property type="project" value="InterPro"/>
</dbReference>
<dbReference type="Gene3D" id="1.20.1060.20">
    <property type="match status" value="1"/>
</dbReference>
<comment type="domain">
    <text evidence="6">Contains large globular domains required for ATP hydrolysis at each terminus and a third globular domain forming a flexible hinge near the middle of the molecule. These domains are separated by coiled-coil structures.</text>
</comment>
<dbReference type="KEGG" id="soa:G3M56_008630"/>
<dbReference type="InterPro" id="IPR027417">
    <property type="entry name" value="P-loop_NTPase"/>
</dbReference>
<evidence type="ECO:0000256" key="1">
    <source>
        <dbReference type="ARBA" id="ARBA00022490"/>
    </source>
</evidence>
<keyword evidence="5 6" id="KW-0238">DNA-binding</keyword>
<dbReference type="CDD" id="cd03278">
    <property type="entry name" value="ABC_SMC_barmotin"/>
    <property type="match status" value="1"/>
</dbReference>
<dbReference type="SMART" id="SM00968">
    <property type="entry name" value="SMC_hinge"/>
    <property type="match status" value="1"/>
</dbReference>
<evidence type="ECO:0000256" key="6">
    <source>
        <dbReference type="HAMAP-Rule" id="MF_01894"/>
    </source>
</evidence>
<dbReference type="Proteomes" id="UP000475117">
    <property type="component" value="Chromosome"/>
</dbReference>
<evidence type="ECO:0000256" key="7">
    <source>
        <dbReference type="SAM" id="MobiDB-lite"/>
    </source>
</evidence>
<comment type="subunit">
    <text evidence="6">Homodimer.</text>
</comment>
<dbReference type="PANTHER" id="PTHR43977">
    <property type="entry name" value="STRUCTURAL MAINTENANCE OF CHROMOSOMES PROTEIN 3"/>
    <property type="match status" value="1"/>
</dbReference>
<dbReference type="EMBL" id="CP066776">
    <property type="protein sequence ID" value="QQL43959.1"/>
    <property type="molecule type" value="Genomic_DNA"/>
</dbReference>
<keyword evidence="3 6" id="KW-0067">ATP-binding</keyword>
<feature type="compositionally biased region" description="Polar residues" evidence="7">
    <location>
        <begin position="466"/>
        <end position="481"/>
    </location>
</feature>
<evidence type="ECO:0000256" key="4">
    <source>
        <dbReference type="ARBA" id="ARBA00023054"/>
    </source>
</evidence>
<evidence type="ECO:0000256" key="5">
    <source>
        <dbReference type="ARBA" id="ARBA00023125"/>
    </source>
</evidence>
<gene>
    <name evidence="6 8" type="primary">smc</name>
    <name evidence="8" type="ORF">G3M56_008630</name>
</gene>
<dbReference type="Pfam" id="PF02463">
    <property type="entry name" value="SMC_N"/>
    <property type="match status" value="1"/>
</dbReference>
<evidence type="ECO:0000256" key="3">
    <source>
        <dbReference type="ARBA" id="ARBA00022840"/>
    </source>
</evidence>
<feature type="coiled-coil region" evidence="6">
    <location>
        <begin position="1035"/>
        <end position="1079"/>
    </location>
</feature>
<dbReference type="GO" id="GO:0007062">
    <property type="term" value="P:sister chromatid cohesion"/>
    <property type="evidence" value="ECO:0007669"/>
    <property type="project" value="InterPro"/>
</dbReference>
<feature type="coiled-coil region" evidence="6">
    <location>
        <begin position="696"/>
        <end position="926"/>
    </location>
</feature>
<comment type="similarity">
    <text evidence="6">Belongs to the SMC family.</text>
</comment>
<accession>A0A6B3L3S7</accession>
<feature type="region of interest" description="Disordered" evidence="7">
    <location>
        <begin position="974"/>
        <end position="1007"/>
    </location>
</feature>
<keyword evidence="9" id="KW-1185">Reference proteome</keyword>
<dbReference type="GO" id="GO:0006260">
    <property type="term" value="P:DNA replication"/>
    <property type="evidence" value="ECO:0007669"/>
    <property type="project" value="UniProtKB-UniRule"/>
</dbReference>
<reference evidence="8 9" key="1">
    <citation type="submission" date="2020-12" db="EMBL/GenBank/DDBJ databases">
        <title>Sulforoseuscoccus oceanibium gen. nov., sp. nov., a representative of the phylum Verrucomicrobia with special cytoplasmic membrane, and proposal of Sulforoseuscoccusaceae fam. nov.</title>
        <authorList>
            <person name="Xi F."/>
        </authorList>
    </citation>
    <scope>NUCLEOTIDE SEQUENCE [LARGE SCALE GENOMIC DNA]</scope>
    <source>
        <strain evidence="8 9">T37</strain>
    </source>
</reference>
<dbReference type="Gene3D" id="3.30.70.1620">
    <property type="match status" value="1"/>
</dbReference>
<keyword evidence="1 6" id="KW-0963">Cytoplasm</keyword>
<dbReference type="InterPro" id="IPR036277">
    <property type="entry name" value="SMC_hinge_sf"/>
</dbReference>
<dbReference type="FunFam" id="3.40.50.300:FF:000984">
    <property type="entry name" value="Chromosome partition protein Smc"/>
    <property type="match status" value="1"/>
</dbReference>
<dbReference type="GO" id="GO:0005694">
    <property type="term" value="C:chromosome"/>
    <property type="evidence" value="ECO:0007669"/>
    <property type="project" value="InterPro"/>
</dbReference>
<dbReference type="GO" id="GO:0003677">
    <property type="term" value="F:DNA binding"/>
    <property type="evidence" value="ECO:0007669"/>
    <property type="project" value="UniProtKB-UniRule"/>
</dbReference>
<feature type="compositionally biased region" description="Acidic residues" evidence="7">
    <location>
        <begin position="985"/>
        <end position="998"/>
    </location>
</feature>
<keyword evidence="4 6" id="KW-0175">Coiled coil</keyword>
<keyword evidence="2 6" id="KW-0547">Nucleotide-binding</keyword>
<protein>
    <recommendedName>
        <fullName evidence="6">Chromosome partition protein Smc</fullName>
    </recommendedName>
</protein>
<comment type="subcellular location">
    <subcellularLocation>
        <location evidence="6">Cytoplasm</location>
    </subcellularLocation>
</comment>
<feature type="coiled-coil region" evidence="6">
    <location>
        <begin position="241"/>
        <end position="289"/>
    </location>
</feature>
<dbReference type="Gene3D" id="1.10.287.1490">
    <property type="match status" value="1"/>
</dbReference>
<sequence>MYLKSLDIHGFKSFADKTRLEFHEGVTGIVGPNGCGKSNVVDAIRWVLGETSAKALRGGEMADVIFSGTEKRKPLGMAEVTLTMADCEESLGVDFNEVAITRRVFRDGRSEYRLNGTQCRLRDINELFMDTGIGRTAYSIMEQGKIDMLLSSKPEDRRAVFEEAAGITKFKKQKRETLRKLEYTEANLLRITDIIAEVKRQMNSLQRQAAKARRYRALLEDVRVLDTHLSFKQFTELSVQKHDLTRSIDSLQDEFAELETTLTSRELELEVLREQMVEVEARVSENRAQLNERHNRIDSARSRISYNLERCRELADHIARNEADVAATASKIDQQKEDLAQAEEAVLSIQSRIEEQRELVAEAERHVAEFRDQRGELASQLATHRAACNQAESRTVTLQAQIENIRSQAESDRARAEAMQTELRTLRESESERRGEAEQLDVRLAELTETATQQNAELAEAEQRQRTAQSDLTASRNQSQQLHRELTAADSRLNVLRKLAQNGEGLERGTQAVITGLDDPDFFKNGVRGVLGSFLQVGNEDVRAIEAVLGPRLQTILVADSTLAHRIVEVLREKKLGQAAILAEDVVQPAGENASPELPAGAVAWAHERIQANAKVLPVFAALLRDVLIVPDLDTAWKLRPNHPQLTFTTIEGELLTPEGIVHGGVDSDDGGSSVLARQNEIRELEAQTASLSKAHDEAVASEEELTAEIEQLNDQLAQLREAVQTTRVERSTLEGQRSLVSREVEQIANRIENLERDADAISQRDTQSLNDIEAMEEELAAARITMDDAMGLIDGLEQQLGDFSERENQAADELSERRTALAVEERSLQALEEQRTPMAARLAELNEITTRRNQESDGYRAKISEAEQQNRNLEQIIEDATAGIELLESELEADNEERQRQQNLVREHEATLQQARKRLSAISDQRGREEVKSTQVELRLENIINTCQERHGVDLAEFEQDLPALKASIDQSKKRLKRGGASQPEDDAFSTEADTETTEASSAPSFADTDIDWQFVETTVGEMRRRLESMGPVNLDAIHEFEEAEERYNFLDQQQNDLVRAKSELQDIIEHINQETRKRFSETFEIVRNNFQSMFKELFGERGQANLIMMDDEDPLESGIEVIAKPPGKKLQSITLLSGGERSMTAVALLFSIYMVKPSPFCVLDELDAPLDESNIGRFLKVLDRFIDQSQFIIVTHSKRTMGRADVMYGVTMEEFGVSKPVGMRLTHEEKKPIDETKDESELTAAEKAALRLDA</sequence>
<dbReference type="Gene3D" id="3.40.50.300">
    <property type="entry name" value="P-loop containing nucleotide triphosphate hydrolases"/>
    <property type="match status" value="2"/>
</dbReference>
<dbReference type="NCBIfam" id="TIGR02168">
    <property type="entry name" value="SMC_prok_B"/>
    <property type="match status" value="1"/>
</dbReference>
<dbReference type="GO" id="GO:0005524">
    <property type="term" value="F:ATP binding"/>
    <property type="evidence" value="ECO:0007669"/>
    <property type="project" value="UniProtKB-UniRule"/>
</dbReference>
<organism evidence="8 9">
    <name type="scientific">Sulfuriroseicoccus oceanibius</name>
    <dbReference type="NCBI Taxonomy" id="2707525"/>
    <lineage>
        <taxon>Bacteria</taxon>
        <taxon>Pseudomonadati</taxon>
        <taxon>Verrucomicrobiota</taxon>
        <taxon>Verrucomicrobiia</taxon>
        <taxon>Verrucomicrobiales</taxon>
        <taxon>Verrucomicrobiaceae</taxon>
        <taxon>Sulfuriroseicoccus</taxon>
    </lineage>
</organism>
<feature type="coiled-coil region" evidence="6">
    <location>
        <begin position="188"/>
        <end position="215"/>
    </location>
</feature>
<name>A0A6B3L3S7_9BACT</name>
<dbReference type="AlphaFoldDB" id="A0A6B3L3S7"/>
<dbReference type="GO" id="GO:0005737">
    <property type="term" value="C:cytoplasm"/>
    <property type="evidence" value="ECO:0007669"/>
    <property type="project" value="UniProtKB-SubCell"/>
</dbReference>
<dbReference type="PIRSF" id="PIRSF005719">
    <property type="entry name" value="SMC"/>
    <property type="match status" value="1"/>
</dbReference>
<dbReference type="InterPro" id="IPR003395">
    <property type="entry name" value="RecF/RecN/SMC_N"/>
</dbReference>
<dbReference type="SUPFAM" id="SSF52540">
    <property type="entry name" value="P-loop containing nucleoside triphosphate hydrolases"/>
    <property type="match status" value="1"/>
</dbReference>
<dbReference type="HAMAP" id="MF_01894">
    <property type="entry name" value="Smc_prok"/>
    <property type="match status" value="1"/>
</dbReference>
<feature type="region of interest" description="Disordered" evidence="7">
    <location>
        <begin position="454"/>
        <end position="481"/>
    </location>
</feature>
<evidence type="ECO:0000256" key="2">
    <source>
        <dbReference type="ARBA" id="ARBA00022741"/>
    </source>
</evidence>
<feature type="binding site" evidence="6">
    <location>
        <begin position="32"/>
        <end position="39"/>
    </location>
    <ligand>
        <name>ATP</name>
        <dbReference type="ChEBI" id="CHEBI:30616"/>
    </ligand>
</feature>
<dbReference type="SUPFAM" id="SSF75553">
    <property type="entry name" value="Smc hinge domain"/>
    <property type="match status" value="1"/>
</dbReference>
<dbReference type="Pfam" id="PF06470">
    <property type="entry name" value="SMC_hinge"/>
    <property type="match status" value="1"/>
</dbReference>
<evidence type="ECO:0000313" key="8">
    <source>
        <dbReference type="EMBL" id="QQL43959.1"/>
    </source>
</evidence>
<proteinExistence type="inferred from homology"/>
<dbReference type="GO" id="GO:0016887">
    <property type="term" value="F:ATP hydrolysis activity"/>
    <property type="evidence" value="ECO:0007669"/>
    <property type="project" value="InterPro"/>
</dbReference>
<dbReference type="InterPro" id="IPR024704">
    <property type="entry name" value="SMC"/>
</dbReference>
<comment type="function">
    <text evidence="6">Required for chromosome condensation and partitioning.</text>
</comment>
<dbReference type="GO" id="GO:0007059">
    <property type="term" value="P:chromosome segregation"/>
    <property type="evidence" value="ECO:0007669"/>
    <property type="project" value="UniProtKB-UniRule"/>
</dbReference>
<dbReference type="InterPro" id="IPR010935">
    <property type="entry name" value="SMC_hinge"/>
</dbReference>
<evidence type="ECO:0000313" key="9">
    <source>
        <dbReference type="Proteomes" id="UP000475117"/>
    </source>
</evidence>
<dbReference type="RefSeq" id="WP_164363510.1">
    <property type="nucleotide sequence ID" value="NZ_CP066776.1"/>
</dbReference>